<keyword evidence="5 17" id="KW-0378">Hydrolase</keyword>
<reference evidence="20 21" key="1">
    <citation type="submission" date="2019-06" db="EMBL/GenBank/DDBJ databases">
        <authorList>
            <person name="Broberg M."/>
        </authorList>
    </citation>
    <scope>NUCLEOTIDE SEQUENCE [LARGE SCALE GENOMIC DNA]</scope>
</reference>
<feature type="domain" description="Glycoside hydrolase family 5" evidence="19">
    <location>
        <begin position="112"/>
        <end position="394"/>
    </location>
</feature>
<gene>
    <name evidence="20" type="ORF">CLO192961_LOCUS194111</name>
</gene>
<evidence type="ECO:0000256" key="7">
    <source>
        <dbReference type="ARBA" id="ARBA00023277"/>
    </source>
</evidence>
<evidence type="ECO:0000313" key="20">
    <source>
        <dbReference type="EMBL" id="VUC26760.1"/>
    </source>
</evidence>
<dbReference type="Proteomes" id="UP000766486">
    <property type="component" value="Unassembled WGS sequence"/>
</dbReference>
<organism evidence="20 21">
    <name type="scientific">Bionectria ochroleuca</name>
    <name type="common">Gliocladium roseum</name>
    <dbReference type="NCBI Taxonomy" id="29856"/>
    <lineage>
        <taxon>Eukaryota</taxon>
        <taxon>Fungi</taxon>
        <taxon>Dikarya</taxon>
        <taxon>Ascomycota</taxon>
        <taxon>Pezizomycotina</taxon>
        <taxon>Sordariomycetes</taxon>
        <taxon>Hypocreomycetidae</taxon>
        <taxon>Hypocreales</taxon>
        <taxon>Bionectriaceae</taxon>
        <taxon>Clonostachys</taxon>
    </lineage>
</organism>
<keyword evidence="21" id="KW-1185">Reference proteome</keyword>
<keyword evidence="7" id="KW-0119">Carbohydrate metabolism</keyword>
<feature type="signal peptide" evidence="18">
    <location>
        <begin position="1"/>
        <end position="17"/>
    </location>
</feature>
<keyword evidence="6" id="KW-0325">Glycoprotein</keyword>
<dbReference type="PANTHER" id="PTHR31297:SF39">
    <property type="entry name" value="GLUCAN ENDO-1,6-BETA-GLUCOSIDASE B"/>
    <property type="match status" value="1"/>
</dbReference>
<keyword evidence="10" id="KW-0624">Polysaccharide degradation</keyword>
<accession>A0ABY6U6U3</accession>
<proteinExistence type="inferred from homology"/>
<evidence type="ECO:0000256" key="5">
    <source>
        <dbReference type="ARBA" id="ARBA00022801"/>
    </source>
</evidence>
<dbReference type="Gene3D" id="3.20.20.80">
    <property type="entry name" value="Glycosidases"/>
    <property type="match status" value="1"/>
</dbReference>
<evidence type="ECO:0000256" key="1">
    <source>
        <dbReference type="ARBA" id="ARBA00004613"/>
    </source>
</evidence>
<feature type="chain" id="PRO_5046919459" description="glucan endo-1,6-beta-glucosidase" evidence="18">
    <location>
        <begin position="18"/>
        <end position="435"/>
    </location>
</feature>
<evidence type="ECO:0000256" key="4">
    <source>
        <dbReference type="ARBA" id="ARBA00022729"/>
    </source>
</evidence>
<evidence type="ECO:0000256" key="8">
    <source>
        <dbReference type="ARBA" id="ARBA00023295"/>
    </source>
</evidence>
<dbReference type="InterPro" id="IPR017853">
    <property type="entry name" value="GH"/>
</dbReference>
<keyword evidence="3" id="KW-0964">Secreted</keyword>
<keyword evidence="9" id="KW-0961">Cell wall biogenesis/degradation</keyword>
<comment type="similarity">
    <text evidence="2 17">Belongs to the glycosyl hydrolase 5 (cellulase A) family.</text>
</comment>
<name>A0ABY6U6U3_BIOOC</name>
<evidence type="ECO:0000256" key="14">
    <source>
        <dbReference type="ARBA" id="ARBA00041472"/>
    </source>
</evidence>
<comment type="catalytic activity">
    <reaction evidence="11">
        <text>Random hydrolysis of (1-&gt;6)-linkages in (1-&gt;6)-beta-D-glucans.</text>
        <dbReference type="EC" id="3.2.1.75"/>
    </reaction>
</comment>
<comment type="function">
    <text evidence="12">Beta-glucanases participate in the metabolism of beta-glucan, the main structural component of the cell wall. Acts on lutean, pustulan and 1,6-oligo-beta-D-glucosides.</text>
</comment>
<evidence type="ECO:0000256" key="12">
    <source>
        <dbReference type="ARBA" id="ARBA00037628"/>
    </source>
</evidence>
<evidence type="ECO:0000256" key="18">
    <source>
        <dbReference type="SAM" id="SignalP"/>
    </source>
</evidence>
<dbReference type="InterPro" id="IPR050386">
    <property type="entry name" value="Glycosyl_hydrolase_5"/>
</dbReference>
<evidence type="ECO:0000256" key="15">
    <source>
        <dbReference type="ARBA" id="ARBA00042025"/>
    </source>
</evidence>
<evidence type="ECO:0000256" key="2">
    <source>
        <dbReference type="ARBA" id="ARBA00005641"/>
    </source>
</evidence>
<dbReference type="InterPro" id="IPR001547">
    <property type="entry name" value="Glyco_hydro_5"/>
</dbReference>
<evidence type="ECO:0000256" key="6">
    <source>
        <dbReference type="ARBA" id="ARBA00023180"/>
    </source>
</evidence>
<evidence type="ECO:0000256" key="16">
    <source>
        <dbReference type="ARBA" id="ARBA00043257"/>
    </source>
</evidence>
<keyword evidence="8 17" id="KW-0326">Glycosidase</keyword>
<evidence type="ECO:0000256" key="3">
    <source>
        <dbReference type="ARBA" id="ARBA00022525"/>
    </source>
</evidence>
<dbReference type="EC" id="3.2.1.75" evidence="13"/>
<dbReference type="SUPFAM" id="SSF51445">
    <property type="entry name" value="(Trans)glycosidases"/>
    <property type="match status" value="1"/>
</dbReference>
<sequence>MKLNLLPILALASTSHGWLPFEENREPLLGRDGTSLFNTSLSSDGKRWLPGTTPIRGVNLGSLFVSEPWMMTPTWNGMNCPQSEPRSEFDCMLKLGQASGDAAFQKHYQDWIPESDFDKMVSYGLNTVRIPVGYWMYEDIVYKDSEHFPRGGLAHLKRICGYASNRGLYIILDLHGAPGAQVANNAFTGQYTPNPGFYQDYQFDRAYKFLAWLRQVVHDNNEFRNVGMFEVVNEPLREWEDSGKTTYMRNTFYPTAYKTIRDKEAALGISSNNYVHIQFMNKLWNSGDPQQYLTNNNFAAYDDHRYLKWSGISQDKDTYLRTSCNDDRSGDAAHGWDWPVLVGEWSLSAPEDGSQEWNDYWRPDNNKDFYSRWFKAQVLGYEKHVAGWIFWSWKTELGSDYRWSYSGYSLAAAVDAGVIPKDLNSIANSGACNGF</sequence>
<evidence type="ECO:0000313" key="21">
    <source>
        <dbReference type="Proteomes" id="UP000766486"/>
    </source>
</evidence>
<dbReference type="Pfam" id="PF00150">
    <property type="entry name" value="Cellulase"/>
    <property type="match status" value="1"/>
</dbReference>
<evidence type="ECO:0000256" key="11">
    <source>
        <dbReference type="ARBA" id="ARBA00036633"/>
    </source>
</evidence>
<comment type="subcellular location">
    <subcellularLocation>
        <location evidence="1">Secreted</location>
    </subcellularLocation>
</comment>
<keyword evidence="4 18" id="KW-0732">Signal</keyword>
<protein>
    <recommendedName>
        <fullName evidence="13">glucan endo-1,6-beta-glucosidase</fullName>
        <ecNumber evidence="13">3.2.1.75</ecNumber>
    </recommendedName>
    <alternativeName>
        <fullName evidence="15">Beta-1,6-glucanase B</fullName>
    </alternativeName>
    <alternativeName>
        <fullName evidence="14">Endo-1,6-beta-D-glucanase B</fullName>
    </alternativeName>
    <alternativeName>
        <fullName evidence="16">Endo-1,6-beta-glucanase B</fullName>
    </alternativeName>
</protein>
<evidence type="ECO:0000256" key="9">
    <source>
        <dbReference type="ARBA" id="ARBA00023316"/>
    </source>
</evidence>
<dbReference type="PANTHER" id="PTHR31297">
    <property type="entry name" value="GLUCAN ENDO-1,6-BETA-GLUCOSIDASE B"/>
    <property type="match status" value="1"/>
</dbReference>
<evidence type="ECO:0000259" key="19">
    <source>
        <dbReference type="Pfam" id="PF00150"/>
    </source>
</evidence>
<evidence type="ECO:0000256" key="13">
    <source>
        <dbReference type="ARBA" id="ARBA00038935"/>
    </source>
</evidence>
<evidence type="ECO:0000256" key="17">
    <source>
        <dbReference type="RuleBase" id="RU361153"/>
    </source>
</evidence>
<comment type="caution">
    <text evidence="20">The sequence shown here is derived from an EMBL/GenBank/DDBJ whole genome shotgun (WGS) entry which is preliminary data.</text>
</comment>
<evidence type="ECO:0000256" key="10">
    <source>
        <dbReference type="ARBA" id="ARBA00023326"/>
    </source>
</evidence>
<dbReference type="EMBL" id="CABFNS010000755">
    <property type="protein sequence ID" value="VUC26760.1"/>
    <property type="molecule type" value="Genomic_DNA"/>
</dbReference>